<evidence type="ECO:0000313" key="3">
    <source>
        <dbReference type="Proteomes" id="UP000018217"/>
    </source>
</evidence>
<keyword evidence="3" id="KW-1185">Reference proteome</keyword>
<feature type="transmembrane region" description="Helical" evidence="1">
    <location>
        <begin position="129"/>
        <end position="148"/>
    </location>
</feature>
<feature type="transmembrane region" description="Helical" evidence="1">
    <location>
        <begin position="28"/>
        <end position="46"/>
    </location>
</feature>
<dbReference type="AlphaFoldDB" id="V5Z549"/>
<evidence type="ECO:0000313" key="2">
    <source>
        <dbReference type="EMBL" id="CCG86036.1"/>
    </source>
</evidence>
<reference evidence="2 3" key="1">
    <citation type="journal article" date="2013" name="Syst. Appl. Microbiol.">
        <title>Phylogenetic position and virulence apparatus of the pear flower necrosis pathogen Erwinia piriflorinigrans CFBP 5888T as assessed by comparative genomics.</title>
        <authorList>
            <person name="Smits T.H."/>
            <person name="Rezzonico F."/>
            <person name="Lopez M.M."/>
            <person name="Blom J."/>
            <person name="Goesmann A."/>
            <person name="Frey J.E."/>
            <person name="Duffy B."/>
        </authorList>
    </citation>
    <scope>NUCLEOTIDE SEQUENCE [LARGE SCALE GENOMIC DNA]</scope>
    <source>
        <strain evidence="3">CFBP5888</strain>
    </source>
</reference>
<evidence type="ECO:0000256" key="1">
    <source>
        <dbReference type="SAM" id="Phobius"/>
    </source>
</evidence>
<name>V5Z549_9GAMM</name>
<protein>
    <recommendedName>
        <fullName evidence="4">DUF1109 domain-containing protein</fullName>
    </recommendedName>
</protein>
<gene>
    <name evidence="2" type="ORF">EPIR_0671</name>
</gene>
<evidence type="ECO:0008006" key="4">
    <source>
        <dbReference type="Google" id="ProtNLM"/>
    </source>
</evidence>
<feature type="transmembrane region" description="Helical" evidence="1">
    <location>
        <begin position="187"/>
        <end position="205"/>
    </location>
</feature>
<proteinExistence type="predicted"/>
<feature type="transmembrane region" description="Helical" evidence="1">
    <location>
        <begin position="160"/>
        <end position="181"/>
    </location>
</feature>
<feature type="transmembrane region" description="Helical" evidence="1">
    <location>
        <begin position="58"/>
        <end position="80"/>
    </location>
</feature>
<dbReference type="Proteomes" id="UP000018217">
    <property type="component" value="Unassembled WGS sequence"/>
</dbReference>
<dbReference type="OrthoDB" id="7504729at2"/>
<feature type="transmembrane region" description="Helical" evidence="1">
    <location>
        <begin position="92"/>
        <end position="109"/>
    </location>
</feature>
<dbReference type="EMBL" id="CAHS01000006">
    <property type="protein sequence ID" value="CCG86036.1"/>
    <property type="molecule type" value="Genomic_DNA"/>
</dbReference>
<dbReference type="RefSeq" id="WP_023653868.1">
    <property type="nucleotide sequence ID" value="NZ_CAHS01000006.1"/>
</dbReference>
<sequence length="213" mass="23366">MRNHDRLIDQLSNRASPVKRTWPTGWRVAAWIIAVLPCGMLSSWAFHSKYTDWSQPGALYALISLLISFSIGTSAIAGAFNLSIAGRKPLRLRWAALSAMLWLAVNLLNTTSSHDPAAAGRFGEGIHCYLFMLTASLPMMVISIICLYRTRSLYPAQCLALAGCGTAFMSSVLLSLCHGIQLHLFDFIMHLAAGITITAITMLAGRKWIRLGQ</sequence>
<keyword evidence="1" id="KW-0472">Membrane</keyword>
<comment type="caution">
    <text evidence="2">The sequence shown here is derived from an EMBL/GenBank/DDBJ whole genome shotgun (WGS) entry which is preliminary data.</text>
</comment>
<keyword evidence="1" id="KW-0812">Transmembrane</keyword>
<accession>V5Z549</accession>
<organism evidence="2 3">
    <name type="scientific">Erwinia piriflorinigrans CFBP 5888</name>
    <dbReference type="NCBI Taxonomy" id="1161919"/>
    <lineage>
        <taxon>Bacteria</taxon>
        <taxon>Pseudomonadati</taxon>
        <taxon>Pseudomonadota</taxon>
        <taxon>Gammaproteobacteria</taxon>
        <taxon>Enterobacterales</taxon>
        <taxon>Erwiniaceae</taxon>
        <taxon>Erwinia</taxon>
    </lineage>
</organism>
<dbReference type="STRING" id="1161919.EPIR_0671"/>
<keyword evidence="1" id="KW-1133">Transmembrane helix</keyword>